<dbReference type="PANTHER" id="PTHR10605:SF56">
    <property type="entry name" value="BIFUNCTIONAL HEPARAN SULFATE N-DEACETYLASE_N-SULFOTRANSFERASE"/>
    <property type="match status" value="1"/>
</dbReference>
<dbReference type="InterPro" id="IPR037359">
    <property type="entry name" value="NST/OST"/>
</dbReference>
<evidence type="ECO:0000256" key="2">
    <source>
        <dbReference type="ARBA" id="ARBA00023180"/>
    </source>
</evidence>
<evidence type="ECO:0000313" key="6">
    <source>
        <dbReference type="Proteomes" id="UP000265614"/>
    </source>
</evidence>
<dbReference type="AlphaFoldDB" id="A0A3A3Z4J9"/>
<gene>
    <name evidence="5" type="ORF">D5H78_02680</name>
</gene>
<feature type="domain" description="Sulfotransferase" evidence="4">
    <location>
        <begin position="46"/>
        <end position="218"/>
    </location>
</feature>
<dbReference type="InterPro" id="IPR000863">
    <property type="entry name" value="Sulfotransferase_dom"/>
</dbReference>
<feature type="region of interest" description="Disordered" evidence="3">
    <location>
        <begin position="1"/>
        <end position="46"/>
    </location>
</feature>
<dbReference type="Gene3D" id="3.40.50.300">
    <property type="entry name" value="P-loop containing nucleotide triphosphate hydrolases"/>
    <property type="match status" value="1"/>
</dbReference>
<reference evidence="5 6" key="1">
    <citation type="submission" date="2018-09" db="EMBL/GenBank/DDBJ databases">
        <title>YIM 75000 draft genome.</title>
        <authorList>
            <person name="Tang S."/>
            <person name="Feng Y."/>
        </authorList>
    </citation>
    <scope>NUCLEOTIDE SEQUENCE [LARGE SCALE GENOMIC DNA]</scope>
    <source>
        <strain evidence="5 6">YIM 75000</strain>
    </source>
</reference>
<dbReference type="Proteomes" id="UP000265614">
    <property type="component" value="Unassembled WGS sequence"/>
</dbReference>
<evidence type="ECO:0000259" key="4">
    <source>
        <dbReference type="Pfam" id="PF00685"/>
    </source>
</evidence>
<protein>
    <recommendedName>
        <fullName evidence="4">Sulfotransferase domain-containing protein</fullName>
    </recommendedName>
</protein>
<dbReference type="OrthoDB" id="4508169at2"/>
<comment type="caution">
    <text evidence="5">The sequence shown here is derived from an EMBL/GenBank/DDBJ whole genome shotgun (WGS) entry which is preliminary data.</text>
</comment>
<evidence type="ECO:0000256" key="3">
    <source>
        <dbReference type="SAM" id="MobiDB-lite"/>
    </source>
</evidence>
<dbReference type="GO" id="GO:0008146">
    <property type="term" value="F:sulfotransferase activity"/>
    <property type="evidence" value="ECO:0007669"/>
    <property type="project" value="InterPro"/>
</dbReference>
<accession>A0A3A3Z4J9</accession>
<dbReference type="InterPro" id="IPR027417">
    <property type="entry name" value="P-loop_NTPase"/>
</dbReference>
<dbReference type="PANTHER" id="PTHR10605">
    <property type="entry name" value="HEPARAN SULFATE SULFOTRANSFERASE"/>
    <property type="match status" value="1"/>
</dbReference>
<keyword evidence="1" id="KW-0808">Transferase</keyword>
<name>A0A3A3Z4J9_9ACTN</name>
<dbReference type="SUPFAM" id="SSF52540">
    <property type="entry name" value="P-loop containing nucleoside triphosphate hydrolases"/>
    <property type="match status" value="1"/>
</dbReference>
<feature type="compositionally biased region" description="Basic and acidic residues" evidence="3">
    <location>
        <begin position="30"/>
        <end position="41"/>
    </location>
</feature>
<sequence>MGRAGGRPPAAGPPTRTRSGTRTRQQPPPDRPRARPQERPVTRPNFLYLGPDKAGSSWLHDVLIRHPQVFMPEAKDLYFFDRYYDRGLGWYLGQFRAAGPQHRVVGEVCQDYLAAPEAPGRIHASLGDDVRFMATLRDPAERAWSSYLYMLKHGEEPGTFLEALEGRPELLEHGRYGTQLQRYAERFGLERVHVAVFDDLGADPQAFVDPLLAWLGLDRMVLGEDLLAVRLPAGRARSLPVARAARWAAARVRELDGANLVGRVKRSPLVQRALYAPLADGKPVMSDEERAAVHDALAGEVALVDELTGLGLRGRWGWPAAAPAAAGPGAAPSARTPRTA</sequence>
<organism evidence="5 6">
    <name type="scientific">Vallicoccus soli</name>
    <dbReference type="NCBI Taxonomy" id="2339232"/>
    <lineage>
        <taxon>Bacteria</taxon>
        <taxon>Bacillati</taxon>
        <taxon>Actinomycetota</taxon>
        <taxon>Actinomycetes</taxon>
        <taxon>Motilibacterales</taxon>
        <taxon>Vallicoccaceae</taxon>
        <taxon>Vallicoccus</taxon>
    </lineage>
</organism>
<keyword evidence="2" id="KW-0325">Glycoprotein</keyword>
<evidence type="ECO:0000313" key="5">
    <source>
        <dbReference type="EMBL" id="RJK97893.1"/>
    </source>
</evidence>
<dbReference type="Pfam" id="PF00685">
    <property type="entry name" value="Sulfotransfer_1"/>
    <property type="match status" value="1"/>
</dbReference>
<evidence type="ECO:0000256" key="1">
    <source>
        <dbReference type="ARBA" id="ARBA00022679"/>
    </source>
</evidence>
<feature type="compositionally biased region" description="Low complexity" evidence="3">
    <location>
        <begin position="1"/>
        <end position="25"/>
    </location>
</feature>
<keyword evidence="6" id="KW-1185">Reference proteome</keyword>
<dbReference type="EMBL" id="QZEZ01000001">
    <property type="protein sequence ID" value="RJK97893.1"/>
    <property type="molecule type" value="Genomic_DNA"/>
</dbReference>
<proteinExistence type="predicted"/>